<dbReference type="Pfam" id="PF02785">
    <property type="entry name" value="Biotin_carb_C"/>
    <property type="match status" value="1"/>
</dbReference>
<dbReference type="SUPFAM" id="SSF52440">
    <property type="entry name" value="PreATP-grasp domain"/>
    <property type="match status" value="1"/>
</dbReference>
<evidence type="ECO:0000313" key="11">
    <source>
        <dbReference type="EMBL" id="QDS72163.1"/>
    </source>
</evidence>
<evidence type="ECO:0000256" key="3">
    <source>
        <dbReference type="ARBA" id="ARBA00022741"/>
    </source>
</evidence>
<dbReference type="PANTHER" id="PTHR45007:SF1">
    <property type="entry name" value="CARBOXYLASE, PUTATIVE (AFU_ORTHOLOGUE AFUA_5G07570)-RELATED"/>
    <property type="match status" value="1"/>
</dbReference>
<accession>A0A517L949</accession>
<evidence type="ECO:0000259" key="9">
    <source>
        <dbReference type="PROSITE" id="PS50975"/>
    </source>
</evidence>
<dbReference type="PROSITE" id="PS50968">
    <property type="entry name" value="BIOTINYL_LIPOYL"/>
    <property type="match status" value="1"/>
</dbReference>
<keyword evidence="2" id="KW-0436">Ligase</keyword>
<keyword evidence="4 6" id="KW-0067">ATP-binding</keyword>
<dbReference type="GO" id="GO:0046872">
    <property type="term" value="F:metal ion binding"/>
    <property type="evidence" value="ECO:0007669"/>
    <property type="project" value="InterPro"/>
</dbReference>
<evidence type="ECO:0000256" key="4">
    <source>
        <dbReference type="ARBA" id="ARBA00022840"/>
    </source>
</evidence>
<dbReference type="Proteomes" id="UP000316270">
    <property type="component" value="Chromosome 7"/>
</dbReference>
<evidence type="ECO:0000256" key="7">
    <source>
        <dbReference type="SAM" id="MobiDB-lite"/>
    </source>
</evidence>
<dbReference type="STRING" id="50376.A0A517L949"/>
<dbReference type="SUPFAM" id="SSF51246">
    <property type="entry name" value="Rudiment single hybrid motif"/>
    <property type="match status" value="1"/>
</dbReference>
<dbReference type="SUPFAM" id="SSF56059">
    <property type="entry name" value="Glutathione synthetase ATP-binding domain-like"/>
    <property type="match status" value="1"/>
</dbReference>
<reference evidence="11 12" key="1">
    <citation type="submission" date="2019-07" db="EMBL/GenBank/DDBJ databases">
        <title>Finished genome of Venturia effusa.</title>
        <authorList>
            <person name="Young C.A."/>
            <person name="Cox M.P."/>
            <person name="Ganley A.R.D."/>
            <person name="David W.J."/>
        </authorList>
    </citation>
    <scope>NUCLEOTIDE SEQUENCE [LARGE SCALE GENOMIC DNA]</scope>
    <source>
        <strain evidence="12">albino</strain>
    </source>
</reference>
<feature type="domain" description="Lipoyl-binding" evidence="8">
    <location>
        <begin position="569"/>
        <end position="645"/>
    </location>
</feature>
<organism evidence="11 12">
    <name type="scientific">Venturia effusa</name>
    <dbReference type="NCBI Taxonomy" id="50376"/>
    <lineage>
        <taxon>Eukaryota</taxon>
        <taxon>Fungi</taxon>
        <taxon>Dikarya</taxon>
        <taxon>Ascomycota</taxon>
        <taxon>Pezizomycotina</taxon>
        <taxon>Dothideomycetes</taxon>
        <taxon>Pleosporomycetidae</taxon>
        <taxon>Venturiales</taxon>
        <taxon>Venturiaceae</taxon>
        <taxon>Venturia</taxon>
    </lineage>
</organism>
<dbReference type="InterPro" id="IPR005482">
    <property type="entry name" value="Biotin_COase_C"/>
</dbReference>
<feature type="region of interest" description="Disordered" evidence="7">
    <location>
        <begin position="556"/>
        <end position="575"/>
    </location>
</feature>
<dbReference type="CDD" id="cd06850">
    <property type="entry name" value="biotinyl_domain"/>
    <property type="match status" value="1"/>
</dbReference>
<feature type="compositionally biased region" description="Low complexity" evidence="7">
    <location>
        <begin position="556"/>
        <end position="565"/>
    </location>
</feature>
<feature type="compositionally biased region" description="Polar residues" evidence="7">
    <location>
        <begin position="465"/>
        <end position="477"/>
    </location>
</feature>
<dbReference type="PROSITE" id="PS00867">
    <property type="entry name" value="CPSASE_2"/>
    <property type="match status" value="1"/>
</dbReference>
<proteinExistence type="predicted"/>
<name>A0A517L949_9PEZI</name>
<keyword evidence="12" id="KW-1185">Reference proteome</keyword>
<gene>
    <name evidence="11" type="ORF">FKW77_004555</name>
</gene>
<dbReference type="InterPro" id="IPR005479">
    <property type="entry name" value="CPAse_ATP-bd"/>
</dbReference>
<dbReference type="Pfam" id="PF00289">
    <property type="entry name" value="Biotin_carb_N"/>
    <property type="match status" value="1"/>
</dbReference>
<dbReference type="InterPro" id="IPR011761">
    <property type="entry name" value="ATP-grasp"/>
</dbReference>
<dbReference type="Pfam" id="PF00364">
    <property type="entry name" value="Biotin_lipoyl"/>
    <property type="match status" value="1"/>
</dbReference>
<feature type="domain" description="ATP-grasp" evidence="9">
    <location>
        <begin position="122"/>
        <end position="317"/>
    </location>
</feature>
<keyword evidence="5" id="KW-0092">Biotin</keyword>
<dbReference type="InterPro" id="IPR016185">
    <property type="entry name" value="PreATP-grasp_dom_sf"/>
</dbReference>
<dbReference type="InterPro" id="IPR011764">
    <property type="entry name" value="Biotin_carboxylation_dom"/>
</dbReference>
<dbReference type="SMART" id="SM00878">
    <property type="entry name" value="Biotin_carb_C"/>
    <property type="match status" value="1"/>
</dbReference>
<keyword evidence="3 6" id="KW-0547">Nucleotide-binding</keyword>
<dbReference type="SUPFAM" id="SSF51230">
    <property type="entry name" value="Single hybrid motif"/>
    <property type="match status" value="1"/>
</dbReference>
<dbReference type="Gene3D" id="3.30.470.20">
    <property type="entry name" value="ATP-grasp fold, B domain"/>
    <property type="match status" value="1"/>
</dbReference>
<evidence type="ECO:0000259" key="10">
    <source>
        <dbReference type="PROSITE" id="PS50979"/>
    </source>
</evidence>
<feature type="region of interest" description="Disordered" evidence="7">
    <location>
        <begin position="465"/>
        <end position="488"/>
    </location>
</feature>
<protein>
    <submittedName>
        <fullName evidence="11">Uncharacterized protein</fullName>
    </submittedName>
</protein>
<dbReference type="InterPro" id="IPR005481">
    <property type="entry name" value="BC-like_N"/>
</dbReference>
<dbReference type="InterPro" id="IPR000089">
    <property type="entry name" value="Biotin_lipoyl"/>
</dbReference>
<dbReference type="EMBL" id="CP042191">
    <property type="protein sequence ID" value="QDS72163.1"/>
    <property type="molecule type" value="Genomic_DNA"/>
</dbReference>
<evidence type="ECO:0000256" key="1">
    <source>
        <dbReference type="ARBA" id="ARBA00001953"/>
    </source>
</evidence>
<dbReference type="PROSITE" id="PS50979">
    <property type="entry name" value="BC"/>
    <property type="match status" value="1"/>
</dbReference>
<evidence type="ECO:0000256" key="6">
    <source>
        <dbReference type="PROSITE-ProRule" id="PRU00409"/>
    </source>
</evidence>
<dbReference type="Pfam" id="PF02786">
    <property type="entry name" value="CPSase_L_D2"/>
    <property type="match status" value="1"/>
</dbReference>
<evidence type="ECO:0000256" key="5">
    <source>
        <dbReference type="ARBA" id="ARBA00023267"/>
    </source>
</evidence>
<dbReference type="PROSITE" id="PS50975">
    <property type="entry name" value="ATP_GRASP"/>
    <property type="match status" value="1"/>
</dbReference>
<dbReference type="InterPro" id="IPR011054">
    <property type="entry name" value="Rudment_hybrid_motif"/>
</dbReference>
<evidence type="ECO:0000259" key="8">
    <source>
        <dbReference type="PROSITE" id="PS50968"/>
    </source>
</evidence>
<dbReference type="Gene3D" id="2.40.50.100">
    <property type="match status" value="1"/>
</dbReference>
<dbReference type="GO" id="GO:0005524">
    <property type="term" value="F:ATP binding"/>
    <property type="evidence" value="ECO:0007669"/>
    <property type="project" value="UniProtKB-UniRule"/>
</dbReference>
<feature type="domain" description="Biotin carboxylation" evidence="10">
    <location>
        <begin position="8"/>
        <end position="455"/>
    </location>
</feature>
<comment type="cofactor">
    <cofactor evidence="1">
        <name>biotin</name>
        <dbReference type="ChEBI" id="CHEBI:57586"/>
    </cofactor>
</comment>
<dbReference type="InterPro" id="IPR011053">
    <property type="entry name" value="Single_hybrid_motif"/>
</dbReference>
<dbReference type="AlphaFoldDB" id="A0A517L949"/>
<dbReference type="GO" id="GO:0016874">
    <property type="term" value="F:ligase activity"/>
    <property type="evidence" value="ECO:0007669"/>
    <property type="project" value="UniProtKB-KW"/>
</dbReference>
<dbReference type="OrthoDB" id="196847at2759"/>
<dbReference type="PANTHER" id="PTHR45007">
    <property type="entry name" value="CARBOXYLASE, PUTATIVE (AFU_ORTHOLOGUE AFUA_5G07570)-RELATED"/>
    <property type="match status" value="1"/>
</dbReference>
<feature type="compositionally biased region" description="Low complexity" evidence="7">
    <location>
        <begin position="478"/>
        <end position="488"/>
    </location>
</feature>
<evidence type="ECO:0000256" key="2">
    <source>
        <dbReference type="ARBA" id="ARBA00022598"/>
    </source>
</evidence>
<sequence length="657" mass="71655">MDRPIPRPIQRLLVANRGEIATRILSSARELEIETFAVYTSDDVAHTRGAAHAIQLRSPSSYLDIQELIQITTKHRIDAVHPGYGFLSESADFSEKMWEVGVAVVGPGWGILDKTGDKLKAKLLADECQVPTLPALTSPTDRIEDLKTFASATGYPIMIKAVDGGGGRGIRLIWSEEAIEAAAMRAIKESPSKLVFAEKAAINGYLHVEVQIIGDGNGEVRHLWERQCSIQRRYQKVVEIAPCISKNRRFIAQIIEAAVRMAKKVNYFSLGTFEFLADPVTEEFFFLEVNPRLQVEHTVTESIASVDLVRAQLLLSQGVSLSAAGLSETIRDPTLPPPLYSCQLRITSEDVQNNSSLSIGKIQNFQFPSGNGIRLDTSLVNGHQAVVGSDFDSLLAKLIITAPAWEDVVRKAKRALEDTKITGIKTNLDLLRGIVAHPDFAEGDCDTTWLEANQEYLLENGQRLSGSTSKSTFLDTQSSTSSVAGGASSAPTFRKGDAWTINLAPTGDKTATAVDHHLQVARILRNEFPTSISADILYATPSNPIPSQYTITINSTSSSASAATSQHRKGNPRDPRHVIIPFPGTLVEVLVDEGDTVEANDVICIVRQMKMELEVRAPKAGRVAWILEVEDGEEVAEGTLAAEIEDERGTKAVEAKL</sequence>
<evidence type="ECO:0000313" key="12">
    <source>
        <dbReference type="Proteomes" id="UP000316270"/>
    </source>
</evidence>